<reference evidence="1" key="3">
    <citation type="submission" date="2011-03" db="EMBL/GenBank/DDBJ databases">
        <title>Annotation of Magnaporthe poae ATCC 64411.</title>
        <authorList>
            <person name="Ma L.-J."/>
            <person name="Dead R."/>
            <person name="Young S.K."/>
            <person name="Zeng Q."/>
            <person name="Gargeya S."/>
            <person name="Fitzgerald M."/>
            <person name="Haas B."/>
            <person name="Abouelleil A."/>
            <person name="Alvarado L."/>
            <person name="Arachchi H.M."/>
            <person name="Berlin A."/>
            <person name="Brown A."/>
            <person name="Chapman S.B."/>
            <person name="Chen Z."/>
            <person name="Dunbar C."/>
            <person name="Freedman E."/>
            <person name="Gearin G."/>
            <person name="Gellesch M."/>
            <person name="Goldberg J."/>
            <person name="Griggs A."/>
            <person name="Gujja S."/>
            <person name="Heiman D."/>
            <person name="Howarth C."/>
            <person name="Larson L."/>
            <person name="Lui A."/>
            <person name="MacDonald P.J.P."/>
            <person name="Mehta T."/>
            <person name="Montmayeur A."/>
            <person name="Murphy C."/>
            <person name="Neiman D."/>
            <person name="Pearson M."/>
            <person name="Priest M."/>
            <person name="Roberts A."/>
            <person name="Saif S."/>
            <person name="Shea T."/>
            <person name="Shenoy N."/>
            <person name="Sisk P."/>
            <person name="Stolte C."/>
            <person name="Sykes S."/>
            <person name="Yandava C."/>
            <person name="Wortman J."/>
            <person name="Nusbaum C."/>
            <person name="Birren B."/>
        </authorList>
    </citation>
    <scope>NUCLEOTIDE SEQUENCE</scope>
    <source>
        <strain evidence="1">ATCC 64411</strain>
    </source>
</reference>
<dbReference type="EMBL" id="ADBL01000145">
    <property type="status" value="NOT_ANNOTATED_CDS"/>
    <property type="molecule type" value="Genomic_DNA"/>
</dbReference>
<reference evidence="2" key="4">
    <citation type="journal article" date="2015" name="G3 (Bethesda)">
        <title>Genome sequences of three phytopathogenic species of the Magnaporthaceae family of fungi.</title>
        <authorList>
            <person name="Okagaki L.H."/>
            <person name="Nunes C.C."/>
            <person name="Sailsbery J."/>
            <person name="Clay B."/>
            <person name="Brown D."/>
            <person name="John T."/>
            <person name="Oh Y."/>
            <person name="Young N."/>
            <person name="Fitzgerald M."/>
            <person name="Haas B.J."/>
            <person name="Zeng Q."/>
            <person name="Young S."/>
            <person name="Adiconis X."/>
            <person name="Fan L."/>
            <person name="Levin J.Z."/>
            <person name="Mitchell T.K."/>
            <person name="Okubara P.A."/>
            <person name="Farman M.L."/>
            <person name="Kohn L.M."/>
            <person name="Birren B."/>
            <person name="Ma L.-J."/>
            <person name="Dean R.A."/>
        </authorList>
    </citation>
    <scope>NUCLEOTIDE SEQUENCE</scope>
    <source>
        <strain evidence="2">ATCC 64411 / 73-15</strain>
    </source>
</reference>
<dbReference type="VEuPathDB" id="FungiDB:MAPG_00617"/>
<protein>
    <submittedName>
        <fullName evidence="1 2">Uncharacterized protein</fullName>
    </submittedName>
</protein>
<evidence type="ECO:0000313" key="3">
    <source>
        <dbReference type="Proteomes" id="UP000011715"/>
    </source>
</evidence>
<organism evidence="2 3">
    <name type="scientific">Magnaporthiopsis poae (strain ATCC 64411 / 73-15)</name>
    <name type="common">Kentucky bluegrass fungus</name>
    <name type="synonym">Magnaporthe poae</name>
    <dbReference type="NCBI Taxonomy" id="644358"/>
    <lineage>
        <taxon>Eukaryota</taxon>
        <taxon>Fungi</taxon>
        <taxon>Dikarya</taxon>
        <taxon>Ascomycota</taxon>
        <taxon>Pezizomycotina</taxon>
        <taxon>Sordariomycetes</taxon>
        <taxon>Sordariomycetidae</taxon>
        <taxon>Magnaporthales</taxon>
        <taxon>Magnaporthaceae</taxon>
        <taxon>Magnaporthiopsis</taxon>
    </lineage>
</organism>
<name>A0A0C4DLH4_MAGP6</name>
<accession>A0A0C4DLH4</accession>
<evidence type="ECO:0000313" key="1">
    <source>
        <dbReference type="EMBL" id="KLU81531.1"/>
    </source>
</evidence>
<dbReference type="AlphaFoldDB" id="A0A0C4DLH4"/>
<sequence length="93" mass="9897">MVSHTPLIFATRNGIEIVGAPRAGDPRNLNPAQYGHVKPPAAAVGAFKTREWRVPDGTGTPAPAPEARTLIRSLSLSLLTPAPLMYGRNSERA</sequence>
<gene>
    <name evidence="1" type="ORF">MAPG_00617</name>
</gene>
<dbReference type="Proteomes" id="UP000011715">
    <property type="component" value="Unassembled WGS sequence"/>
</dbReference>
<dbReference type="EMBL" id="GL876966">
    <property type="protein sequence ID" value="KLU81531.1"/>
    <property type="molecule type" value="Genomic_DNA"/>
</dbReference>
<keyword evidence="3" id="KW-1185">Reference proteome</keyword>
<dbReference type="EnsemblFungi" id="MAPG_00617T0">
    <property type="protein sequence ID" value="MAPG_00617T0"/>
    <property type="gene ID" value="MAPG_00617"/>
</dbReference>
<evidence type="ECO:0000313" key="2">
    <source>
        <dbReference type="EnsemblFungi" id="MAPG_00617T0"/>
    </source>
</evidence>
<reference evidence="2" key="5">
    <citation type="submission" date="2015-06" db="UniProtKB">
        <authorList>
            <consortium name="EnsemblFungi"/>
        </authorList>
    </citation>
    <scope>IDENTIFICATION</scope>
    <source>
        <strain evidence="2">ATCC 64411</strain>
    </source>
</reference>
<reference evidence="1" key="1">
    <citation type="submission" date="2010-05" db="EMBL/GenBank/DDBJ databases">
        <title>The Genome Sequence of Magnaporthe poae strain ATCC 64411.</title>
        <authorList>
            <consortium name="The Broad Institute Genome Sequencing Platform"/>
            <consortium name="Broad Institute Genome Sequencing Center for Infectious Disease"/>
            <person name="Ma L.-J."/>
            <person name="Dead R."/>
            <person name="Young S."/>
            <person name="Zeng Q."/>
            <person name="Koehrsen M."/>
            <person name="Alvarado L."/>
            <person name="Berlin A."/>
            <person name="Chapman S.B."/>
            <person name="Chen Z."/>
            <person name="Freedman E."/>
            <person name="Gellesch M."/>
            <person name="Goldberg J."/>
            <person name="Griggs A."/>
            <person name="Gujja S."/>
            <person name="Heilman E.R."/>
            <person name="Heiman D."/>
            <person name="Hepburn T."/>
            <person name="Howarth C."/>
            <person name="Jen D."/>
            <person name="Larson L."/>
            <person name="Mehta T."/>
            <person name="Neiman D."/>
            <person name="Pearson M."/>
            <person name="Roberts A."/>
            <person name="Saif S."/>
            <person name="Shea T."/>
            <person name="Shenoy N."/>
            <person name="Sisk P."/>
            <person name="Stolte C."/>
            <person name="Sykes S."/>
            <person name="Walk T."/>
            <person name="White J."/>
            <person name="Yandava C."/>
            <person name="Haas B."/>
            <person name="Nusbaum C."/>
            <person name="Birren B."/>
        </authorList>
    </citation>
    <scope>NUCLEOTIDE SEQUENCE</scope>
    <source>
        <strain evidence="1">ATCC 64411</strain>
    </source>
</reference>
<reference evidence="3" key="2">
    <citation type="submission" date="2010-05" db="EMBL/GenBank/DDBJ databases">
        <title>The genome sequence of Magnaporthe poae strain ATCC 64411.</title>
        <authorList>
            <person name="Ma L.-J."/>
            <person name="Dead R."/>
            <person name="Young S."/>
            <person name="Zeng Q."/>
            <person name="Koehrsen M."/>
            <person name="Alvarado L."/>
            <person name="Berlin A."/>
            <person name="Chapman S.B."/>
            <person name="Chen Z."/>
            <person name="Freedman E."/>
            <person name="Gellesch M."/>
            <person name="Goldberg J."/>
            <person name="Griggs A."/>
            <person name="Gujja S."/>
            <person name="Heilman E.R."/>
            <person name="Heiman D."/>
            <person name="Hepburn T."/>
            <person name="Howarth C."/>
            <person name="Jen D."/>
            <person name="Larson L."/>
            <person name="Mehta T."/>
            <person name="Neiman D."/>
            <person name="Pearson M."/>
            <person name="Roberts A."/>
            <person name="Saif S."/>
            <person name="Shea T."/>
            <person name="Shenoy N."/>
            <person name="Sisk P."/>
            <person name="Stolte C."/>
            <person name="Sykes S."/>
            <person name="Walk T."/>
            <person name="White J."/>
            <person name="Yandava C."/>
            <person name="Haas B."/>
            <person name="Nusbaum C."/>
            <person name="Birren B."/>
        </authorList>
    </citation>
    <scope>NUCLEOTIDE SEQUENCE [LARGE SCALE GENOMIC DNA]</scope>
    <source>
        <strain evidence="3">ATCC 64411 / 73-15</strain>
    </source>
</reference>
<proteinExistence type="predicted"/>